<dbReference type="OrthoDB" id="677802at2"/>
<sequence length="76" mass="8493">MAYFIVTVKESKTGAKRRRKLVVTSKNKPQAMISIQDLCRGTGFTPDYKTVSEISGNRYFKIVGTLLGRRVNKPAA</sequence>
<accession>A0A1V9F0P9</accession>
<gene>
    <name evidence="1" type="ORF">A4R26_28930</name>
</gene>
<dbReference type="Proteomes" id="UP000192276">
    <property type="component" value="Unassembled WGS sequence"/>
</dbReference>
<proteinExistence type="predicted"/>
<dbReference type="EMBL" id="LWBP01000215">
    <property type="protein sequence ID" value="OQP51928.1"/>
    <property type="molecule type" value="Genomic_DNA"/>
</dbReference>
<name>A0A1V9F0P9_9BACT</name>
<dbReference type="AlphaFoldDB" id="A0A1V9F0P9"/>
<evidence type="ECO:0000313" key="2">
    <source>
        <dbReference type="Proteomes" id="UP000192276"/>
    </source>
</evidence>
<comment type="caution">
    <text evidence="1">The sequence shown here is derived from an EMBL/GenBank/DDBJ whole genome shotgun (WGS) entry which is preliminary data.</text>
</comment>
<protein>
    <submittedName>
        <fullName evidence="1">Uncharacterized protein</fullName>
    </submittedName>
</protein>
<evidence type="ECO:0000313" key="1">
    <source>
        <dbReference type="EMBL" id="OQP51928.1"/>
    </source>
</evidence>
<reference evidence="2" key="1">
    <citation type="submission" date="2016-04" db="EMBL/GenBank/DDBJ databases">
        <authorList>
            <person name="Chen L."/>
            <person name="Zhuang W."/>
            <person name="Wang G."/>
        </authorList>
    </citation>
    <scope>NUCLEOTIDE SEQUENCE [LARGE SCALE GENOMIC DNA]</scope>
    <source>
        <strain evidence="2">208</strain>
    </source>
</reference>
<organism evidence="1 2">
    <name type="scientific">Niastella populi</name>
    <dbReference type="NCBI Taxonomy" id="550983"/>
    <lineage>
        <taxon>Bacteria</taxon>
        <taxon>Pseudomonadati</taxon>
        <taxon>Bacteroidota</taxon>
        <taxon>Chitinophagia</taxon>
        <taxon>Chitinophagales</taxon>
        <taxon>Chitinophagaceae</taxon>
        <taxon>Niastella</taxon>
    </lineage>
</organism>
<keyword evidence="2" id="KW-1185">Reference proteome</keyword>
<dbReference type="RefSeq" id="WP_081169803.1">
    <property type="nucleotide sequence ID" value="NZ_LWBP01000215.1"/>
</dbReference>